<keyword evidence="2" id="KW-1185">Reference proteome</keyword>
<accession>A0A699ZFL5</accession>
<dbReference type="EMBL" id="BLLF01001255">
    <property type="protein sequence ID" value="GFH18159.1"/>
    <property type="molecule type" value="Genomic_DNA"/>
</dbReference>
<name>A0A699ZFL5_HAELA</name>
<sequence length="39" mass="4436">MSMKVVMESARQRLHVGEKTFKPTPNVRNPAMLLVREPG</sequence>
<reference evidence="1 2" key="1">
    <citation type="submission" date="2020-02" db="EMBL/GenBank/DDBJ databases">
        <title>Draft genome sequence of Haematococcus lacustris strain NIES-144.</title>
        <authorList>
            <person name="Morimoto D."/>
            <person name="Nakagawa S."/>
            <person name="Yoshida T."/>
            <person name="Sawayama S."/>
        </authorList>
    </citation>
    <scope>NUCLEOTIDE SEQUENCE [LARGE SCALE GENOMIC DNA]</scope>
    <source>
        <strain evidence="1 2">NIES-144</strain>
    </source>
</reference>
<organism evidence="1 2">
    <name type="scientific">Haematococcus lacustris</name>
    <name type="common">Green alga</name>
    <name type="synonym">Haematococcus pluvialis</name>
    <dbReference type="NCBI Taxonomy" id="44745"/>
    <lineage>
        <taxon>Eukaryota</taxon>
        <taxon>Viridiplantae</taxon>
        <taxon>Chlorophyta</taxon>
        <taxon>core chlorophytes</taxon>
        <taxon>Chlorophyceae</taxon>
        <taxon>CS clade</taxon>
        <taxon>Chlamydomonadales</taxon>
        <taxon>Haematococcaceae</taxon>
        <taxon>Haematococcus</taxon>
    </lineage>
</organism>
<evidence type="ECO:0000313" key="2">
    <source>
        <dbReference type="Proteomes" id="UP000485058"/>
    </source>
</evidence>
<evidence type="ECO:0000313" key="1">
    <source>
        <dbReference type="EMBL" id="GFH18159.1"/>
    </source>
</evidence>
<dbReference type="Proteomes" id="UP000485058">
    <property type="component" value="Unassembled WGS sequence"/>
</dbReference>
<comment type="caution">
    <text evidence="1">The sequence shown here is derived from an EMBL/GenBank/DDBJ whole genome shotgun (WGS) entry which is preliminary data.</text>
</comment>
<proteinExistence type="predicted"/>
<dbReference type="AlphaFoldDB" id="A0A699ZFL5"/>
<gene>
    <name evidence="1" type="ORF">HaLaN_14913</name>
</gene>
<protein>
    <submittedName>
        <fullName evidence="1">Uncharacterized protein</fullName>
    </submittedName>
</protein>
<feature type="non-terminal residue" evidence="1">
    <location>
        <position position="1"/>
    </location>
</feature>